<proteinExistence type="inferred from homology"/>
<dbReference type="InterPro" id="IPR013324">
    <property type="entry name" value="RNA_pol_sigma_r3/r4-like"/>
</dbReference>
<dbReference type="Proteomes" id="UP000063781">
    <property type="component" value="Chromosome"/>
</dbReference>
<dbReference type="PANTHER" id="PTHR40083">
    <property type="entry name" value="UPF0122 PROTEIN CBO2450/CLC_2298"/>
    <property type="match status" value="1"/>
</dbReference>
<dbReference type="AlphaFoldDB" id="A0A109UGW0"/>
<dbReference type="STRING" id="1514105.AOC36_04710"/>
<evidence type="ECO:0000256" key="2">
    <source>
        <dbReference type="ARBA" id="ARBA00024764"/>
    </source>
</evidence>
<sequence length="106" mass="12530">MSIEKTLRVNELFDMYAPLLTEKQQEVIRYYFHEDLSYQEIAEILHISRSGVYDNIKRAVDLLEETERKLGFVKQTNTLINALNKLEDKRVDKIVNEYLKGGNYES</sequence>
<evidence type="ECO:0000313" key="5">
    <source>
        <dbReference type="Proteomes" id="UP000063781"/>
    </source>
</evidence>
<dbReference type="Pfam" id="PF04297">
    <property type="entry name" value="UPF0122"/>
    <property type="match status" value="1"/>
</dbReference>
<dbReference type="KEGG" id="erl:AOC36_04710"/>
<dbReference type="InterPro" id="IPR036388">
    <property type="entry name" value="WH-like_DNA-bd_sf"/>
</dbReference>
<keyword evidence="5" id="KW-1185">Reference proteome</keyword>
<accession>A0A109UGW0</accession>
<dbReference type="InterPro" id="IPR054831">
    <property type="entry name" value="UPF0122_fam_protein"/>
</dbReference>
<dbReference type="InterPro" id="IPR007394">
    <property type="entry name" value="UPF0122"/>
</dbReference>
<dbReference type="NCBIfam" id="NF045758">
    <property type="entry name" value="YlxM"/>
    <property type="match status" value="1"/>
</dbReference>
<comment type="similarity">
    <text evidence="1 3">Belongs to the UPF0122 family.</text>
</comment>
<dbReference type="SUPFAM" id="SSF88659">
    <property type="entry name" value="Sigma3 and sigma4 domains of RNA polymerase sigma factors"/>
    <property type="match status" value="1"/>
</dbReference>
<name>A0A109UGW0_9FIRM</name>
<dbReference type="RefSeq" id="WP_067631929.1">
    <property type="nucleotide sequence ID" value="NZ_CP013213.1"/>
</dbReference>
<dbReference type="CDD" id="cd06171">
    <property type="entry name" value="Sigma70_r4"/>
    <property type="match status" value="1"/>
</dbReference>
<dbReference type="PANTHER" id="PTHR40083:SF1">
    <property type="entry name" value="UPF0122 PROTEIN YLXM"/>
    <property type="match status" value="1"/>
</dbReference>
<dbReference type="HAMAP" id="MF_00245">
    <property type="entry name" value="UPF0122"/>
    <property type="match status" value="1"/>
</dbReference>
<organism evidence="4 5">
    <name type="scientific">Erysipelothrix larvae</name>
    <dbReference type="NCBI Taxonomy" id="1514105"/>
    <lineage>
        <taxon>Bacteria</taxon>
        <taxon>Bacillati</taxon>
        <taxon>Bacillota</taxon>
        <taxon>Erysipelotrichia</taxon>
        <taxon>Erysipelotrichales</taxon>
        <taxon>Erysipelotrichaceae</taxon>
        <taxon>Erysipelothrix</taxon>
    </lineage>
</organism>
<evidence type="ECO:0000313" key="4">
    <source>
        <dbReference type="EMBL" id="AMC93298.1"/>
    </source>
</evidence>
<comment type="function">
    <text evidence="2 3">Might take part in the signal recognition particle (SRP) pathway. This is inferred from the conservation of its genetic proximity to ftsY/ffh. May be a regulatory protein.</text>
</comment>
<evidence type="ECO:0000256" key="1">
    <source>
        <dbReference type="ARBA" id="ARBA00008720"/>
    </source>
</evidence>
<dbReference type="Gene3D" id="1.10.10.10">
    <property type="entry name" value="Winged helix-like DNA-binding domain superfamily/Winged helix DNA-binding domain"/>
    <property type="match status" value="1"/>
</dbReference>
<gene>
    <name evidence="4" type="ORF">AOC36_04710</name>
</gene>
<evidence type="ECO:0000256" key="3">
    <source>
        <dbReference type="HAMAP-Rule" id="MF_00245"/>
    </source>
</evidence>
<dbReference type="OrthoDB" id="6392at2"/>
<dbReference type="EMBL" id="CP013213">
    <property type="protein sequence ID" value="AMC93298.1"/>
    <property type="molecule type" value="Genomic_DNA"/>
</dbReference>
<protein>
    <recommendedName>
        <fullName evidence="3">UPF0122 protein AOC36_04710</fullName>
    </recommendedName>
</protein>
<reference evidence="4 5" key="1">
    <citation type="submission" date="2015-10" db="EMBL/GenBank/DDBJ databases">
        <title>Erysipelothrix larvae sp. LV19 isolated from the larval gut of the rhinoceros beetle, Trypoxylus dichotomus.</title>
        <authorList>
            <person name="Lim S."/>
            <person name="Kim B.-C."/>
        </authorList>
    </citation>
    <scope>NUCLEOTIDE SEQUENCE [LARGE SCALE GENOMIC DNA]</scope>
    <source>
        <strain evidence="4 5">LV19</strain>
    </source>
</reference>